<dbReference type="InterPro" id="IPR055355">
    <property type="entry name" value="ZP-C"/>
</dbReference>
<keyword evidence="2" id="KW-1015">Disulfide bond</keyword>
<keyword evidence="5" id="KW-1185">Reference proteome</keyword>
<reference evidence="4" key="1">
    <citation type="submission" date="2025-08" db="UniProtKB">
        <authorList>
            <consortium name="Ensembl"/>
        </authorList>
    </citation>
    <scope>IDENTIFICATION</scope>
</reference>
<dbReference type="STRING" id="56723.ENSLBEP00000012507"/>
<evidence type="ECO:0000256" key="1">
    <source>
        <dbReference type="ARBA" id="ARBA00022729"/>
    </source>
</evidence>
<dbReference type="Ensembl" id="ENSLBET00000013147.1">
    <property type="protein sequence ID" value="ENSLBEP00000012507.1"/>
    <property type="gene ID" value="ENSLBEG00000009585.1"/>
</dbReference>
<sequence length="648" mass="71161">RTAICFDGYISSKTNQDCFFINVPTNSSTSVLEINKNLAANFRRYLPSSFNVNAVNFIMKLFFKSGSKNTLVDTGGTAAVKLDILTWGSMGTDSLQETDSCGHWRNFFLSLFVSIRCIFDAICTFTGPSIISADGLTGNITDRCDYHFFSISKPNFIQVDGNYGTRRRTDVSFLDTVVIRLPGSAAYYLEQGGRVKAGDRVLNLTTPKVSGSLKISKNEKGVTAFFQTNTLNASVYFDGYTAQIHLHAALSSLCFSTSSCQNVQTDKADPSLNCPKAKKRCGVLREDPFTRCHAIIAPDSYIKVCEETLCSYPSVDNLPCHYLEAYARACSLMGVPELSGWGQKSNSTTHEALCQDKFCASHEFCGETEANGLGCLCQSAFAAPYRQNKTFGNATTCYRNSASASLINCLLMERGFDYTTLHLKDPKCIGELQDGVLTFSFNNTEMCKTEVMVIYTNTITSSESNDPIIRQDEIALNFSCSYAQPPIKTLSFKIQSSSVVSEIKSGIWQYSLTMKAYSDAGLQQTATLVTLNQKIWVELKTAGLDSNLVAVVIDSCWANKNKESDNSCANPKDKSVKVEGNGEGTSSVFSFNMFQFAKSAADVFLHCKVNLCGKKDKSCAPVCTSKRRRSARNMYLGAPALITMAWTS</sequence>
<dbReference type="Pfam" id="PF08742">
    <property type="entry name" value="C8"/>
    <property type="match status" value="1"/>
</dbReference>
<organism evidence="4 5">
    <name type="scientific">Labrus bergylta</name>
    <name type="common">ballan wrasse</name>
    <dbReference type="NCBI Taxonomy" id="56723"/>
    <lineage>
        <taxon>Eukaryota</taxon>
        <taxon>Metazoa</taxon>
        <taxon>Chordata</taxon>
        <taxon>Craniata</taxon>
        <taxon>Vertebrata</taxon>
        <taxon>Euteleostomi</taxon>
        <taxon>Actinopterygii</taxon>
        <taxon>Neopterygii</taxon>
        <taxon>Teleostei</taxon>
        <taxon>Neoteleostei</taxon>
        <taxon>Acanthomorphata</taxon>
        <taxon>Eupercaria</taxon>
        <taxon>Labriformes</taxon>
        <taxon>Labridae</taxon>
        <taxon>Labrus</taxon>
    </lineage>
</organism>
<accession>A0A3Q3F186</accession>
<dbReference type="InterPro" id="IPR055356">
    <property type="entry name" value="ZP-N"/>
</dbReference>
<evidence type="ECO:0000259" key="3">
    <source>
        <dbReference type="PROSITE" id="PS51034"/>
    </source>
</evidence>
<dbReference type="InParanoid" id="A0A3Q3F186"/>
<dbReference type="InterPro" id="IPR001507">
    <property type="entry name" value="ZP_dom"/>
</dbReference>
<dbReference type="Pfam" id="PF23344">
    <property type="entry name" value="ZP-N"/>
    <property type="match status" value="1"/>
</dbReference>
<name>A0A3Q3F186_9LABR</name>
<reference evidence="4" key="2">
    <citation type="submission" date="2025-09" db="UniProtKB">
        <authorList>
            <consortium name="Ensembl"/>
        </authorList>
    </citation>
    <scope>IDENTIFICATION</scope>
</reference>
<dbReference type="Proteomes" id="UP000261660">
    <property type="component" value="Unplaced"/>
</dbReference>
<evidence type="ECO:0000313" key="4">
    <source>
        <dbReference type="Ensembl" id="ENSLBEP00000012507.1"/>
    </source>
</evidence>
<feature type="domain" description="ZP" evidence="3">
    <location>
        <begin position="396"/>
        <end position="630"/>
    </location>
</feature>
<evidence type="ECO:0000256" key="2">
    <source>
        <dbReference type="ARBA" id="ARBA00023157"/>
    </source>
</evidence>
<dbReference type="InterPro" id="IPR042235">
    <property type="entry name" value="ZP-C_dom"/>
</dbReference>
<dbReference type="PANTHER" id="PTHR14002">
    <property type="entry name" value="ENDOGLIN/TGF-BETA RECEPTOR TYPE III"/>
    <property type="match status" value="1"/>
</dbReference>
<dbReference type="PANTHER" id="PTHR14002:SF50">
    <property type="entry name" value="ALPHA-TECTORIN-LIKE-RELATED"/>
    <property type="match status" value="1"/>
</dbReference>
<dbReference type="AlphaFoldDB" id="A0A3Q3F186"/>
<keyword evidence="1" id="KW-0732">Signal</keyword>
<dbReference type="GeneTree" id="ENSGT00940000156038"/>
<dbReference type="Pfam" id="PF00100">
    <property type="entry name" value="Zona_pellucida"/>
    <property type="match status" value="1"/>
</dbReference>
<evidence type="ECO:0000313" key="5">
    <source>
        <dbReference type="Proteomes" id="UP000261660"/>
    </source>
</evidence>
<proteinExistence type="predicted"/>
<dbReference type="SMART" id="SM00832">
    <property type="entry name" value="C8"/>
    <property type="match status" value="1"/>
</dbReference>
<dbReference type="SMART" id="SM00241">
    <property type="entry name" value="ZP"/>
    <property type="match status" value="1"/>
</dbReference>
<dbReference type="InterPro" id="IPR014853">
    <property type="entry name" value="VWF/SSPO/ZAN-like_Cys-rich_dom"/>
</dbReference>
<dbReference type="PROSITE" id="PS51034">
    <property type="entry name" value="ZP_2"/>
    <property type="match status" value="1"/>
</dbReference>
<dbReference type="Gene3D" id="2.60.40.4100">
    <property type="entry name" value="Zona pellucida, ZP-C domain"/>
    <property type="match status" value="1"/>
</dbReference>
<dbReference type="Gene3D" id="2.60.40.3210">
    <property type="entry name" value="Zona pellucida, ZP-N domain"/>
    <property type="match status" value="1"/>
</dbReference>
<protein>
    <recommendedName>
        <fullName evidence="3">ZP domain-containing protein</fullName>
    </recommendedName>
</protein>